<reference evidence="24 25" key="2">
    <citation type="submission" date="2020-03" db="EMBL/GenBank/DDBJ databases">
        <title>Soil Listeria distribution.</title>
        <authorList>
            <person name="Liao J."/>
            <person name="Wiedmann M."/>
        </authorList>
    </citation>
    <scope>NUCLEOTIDE SEQUENCE [LARGE SCALE GENOMIC DNA]</scope>
    <source>
        <strain evidence="21 35">FSL L7-0149</strain>
        <strain evidence="22 34">FSL L7-0153</strain>
        <strain evidence="19 24">FSL L7-0245</strain>
        <strain evidence="20 28">FSL L7-0259</strain>
        <strain evidence="18 25">FSL L7-0360</strain>
        <strain evidence="16 27">FSL L7-0978</strain>
        <strain evidence="17 33">FSL L7-0990</strain>
        <strain evidence="15 32">FSL L7-1017</strain>
        <strain evidence="14 36">FSL L7-1299</strain>
        <strain evidence="13 29">FSL L7-1387</strain>
        <strain evidence="12 31">FSL L7-1658</strain>
        <strain evidence="10 30">FSL L7-1816</strain>
        <strain evidence="11 26">FSL L7-1833</strain>
    </source>
</reference>
<evidence type="ECO:0000313" key="25">
    <source>
        <dbReference type="Proteomes" id="UP000529446"/>
    </source>
</evidence>
<evidence type="ECO:0000313" key="21">
    <source>
        <dbReference type="EMBL" id="MBC2239528.1"/>
    </source>
</evidence>
<dbReference type="EMBL" id="JNFA01000024">
    <property type="protein sequence ID" value="KGL40221.1"/>
    <property type="molecule type" value="Genomic_DNA"/>
</dbReference>
<evidence type="ECO:0000313" key="9">
    <source>
        <dbReference type="EMBL" id="KGL40221.1"/>
    </source>
</evidence>
<evidence type="ECO:0000313" key="32">
    <source>
        <dbReference type="Proteomes" id="UP000547643"/>
    </source>
</evidence>
<evidence type="ECO:0000313" key="17">
    <source>
        <dbReference type="EMBL" id="MBC1797721.1"/>
    </source>
</evidence>
<dbReference type="PANTHER" id="PTHR32309">
    <property type="entry name" value="TYROSINE-PROTEIN KINASE"/>
    <property type="match status" value="1"/>
</dbReference>
<evidence type="ECO:0000259" key="8">
    <source>
        <dbReference type="Pfam" id="PF02706"/>
    </source>
</evidence>
<evidence type="ECO:0000313" key="31">
    <source>
        <dbReference type="Proteomes" id="UP000544413"/>
    </source>
</evidence>
<protein>
    <submittedName>
        <fullName evidence="9">Capsule biosynthesis protein CapA</fullName>
    </submittedName>
</protein>
<dbReference type="EMBL" id="JAARZA010000001">
    <property type="protein sequence ID" value="MBC2239528.1"/>
    <property type="molecule type" value="Genomic_DNA"/>
</dbReference>
<keyword evidence="4 7" id="KW-0812">Transmembrane</keyword>
<evidence type="ECO:0000313" key="23">
    <source>
        <dbReference type="Proteomes" id="UP000029844"/>
    </source>
</evidence>
<evidence type="ECO:0000256" key="3">
    <source>
        <dbReference type="ARBA" id="ARBA00022475"/>
    </source>
</evidence>
<dbReference type="EMBL" id="JAARVG010000003">
    <property type="protein sequence ID" value="MBC1792653.1"/>
    <property type="molecule type" value="Genomic_DNA"/>
</dbReference>
<dbReference type="Proteomes" id="UP000029844">
    <property type="component" value="Unassembled WGS sequence"/>
</dbReference>
<dbReference type="eggNOG" id="COG3944">
    <property type="taxonomic scope" value="Bacteria"/>
</dbReference>
<organism evidence="9 23">
    <name type="scientific">Listeria booriae</name>
    <dbReference type="NCBI Taxonomy" id="1552123"/>
    <lineage>
        <taxon>Bacteria</taxon>
        <taxon>Bacillati</taxon>
        <taxon>Bacillota</taxon>
        <taxon>Bacilli</taxon>
        <taxon>Bacillales</taxon>
        <taxon>Listeriaceae</taxon>
        <taxon>Listeria</taxon>
    </lineage>
</organism>
<evidence type="ECO:0000256" key="6">
    <source>
        <dbReference type="ARBA" id="ARBA00023136"/>
    </source>
</evidence>
<dbReference type="InterPro" id="IPR003856">
    <property type="entry name" value="LPS_length_determ_N"/>
</dbReference>
<dbReference type="EMBL" id="JAARPT010000001">
    <property type="protein sequence ID" value="MBC1400109.1"/>
    <property type="molecule type" value="Genomic_DNA"/>
</dbReference>
<evidence type="ECO:0000313" key="14">
    <source>
        <dbReference type="EMBL" id="MBC1614832.1"/>
    </source>
</evidence>
<reference evidence="9 23" key="1">
    <citation type="submission" date="2014-05" db="EMBL/GenBank/DDBJ databases">
        <title>Novel Listeriaceae from food processing environments.</title>
        <authorList>
            <person name="den Bakker H.C."/>
        </authorList>
    </citation>
    <scope>NUCLEOTIDE SEQUENCE [LARGE SCALE GENOMIC DNA]</scope>
    <source>
        <strain evidence="9 23">FSL A5-0281</strain>
    </source>
</reference>
<evidence type="ECO:0000313" key="13">
    <source>
        <dbReference type="EMBL" id="MBC1561105.1"/>
    </source>
</evidence>
<comment type="caution">
    <text evidence="9">The sequence shown here is derived from an EMBL/GenBank/DDBJ whole genome shotgun (WGS) entry which is preliminary data.</text>
</comment>
<dbReference type="EMBL" id="JAARSH010000001">
    <property type="protein sequence ID" value="MBC1614832.1"/>
    <property type="molecule type" value="Genomic_DNA"/>
</dbReference>
<feature type="transmembrane region" description="Helical" evidence="7">
    <location>
        <begin position="172"/>
        <end position="191"/>
    </location>
</feature>
<dbReference type="EMBL" id="JAARUV010000001">
    <property type="protein sequence ID" value="MBC1778355.1"/>
    <property type="molecule type" value="Genomic_DNA"/>
</dbReference>
<evidence type="ECO:0000256" key="2">
    <source>
        <dbReference type="ARBA" id="ARBA00006683"/>
    </source>
</evidence>
<dbReference type="STRING" id="1552123.EP57_09950"/>
<dbReference type="Proteomes" id="UP000541735">
    <property type="component" value="Unassembled WGS sequence"/>
</dbReference>
<accession>A0A099W5Z5</accession>
<dbReference type="AlphaFoldDB" id="A0A099W5Z5"/>
<dbReference type="Proteomes" id="UP000519573">
    <property type="component" value="Unassembled WGS sequence"/>
</dbReference>
<feature type="domain" description="Polysaccharide chain length determinant N-terminal" evidence="8">
    <location>
        <begin position="9"/>
        <end position="93"/>
    </location>
</feature>
<evidence type="ECO:0000313" key="18">
    <source>
        <dbReference type="EMBL" id="MBC2117598.1"/>
    </source>
</evidence>
<dbReference type="Proteomes" id="UP000532866">
    <property type="component" value="Unassembled WGS sequence"/>
</dbReference>
<comment type="subcellular location">
    <subcellularLocation>
        <location evidence="1">Cell membrane</location>
        <topology evidence="1">Multi-pass membrane protein</topology>
    </subcellularLocation>
</comment>
<evidence type="ECO:0000313" key="27">
    <source>
        <dbReference type="Proteomes" id="UP000539064"/>
    </source>
</evidence>
<evidence type="ECO:0000313" key="35">
    <source>
        <dbReference type="Proteomes" id="UP000553016"/>
    </source>
</evidence>
<keyword evidence="23" id="KW-1185">Reference proteome</keyword>
<dbReference type="Proteomes" id="UP000547643">
    <property type="component" value="Unassembled WGS sequence"/>
</dbReference>
<dbReference type="EMBL" id="JAAROV010000001">
    <property type="protein sequence ID" value="MBC1315157.1"/>
    <property type="molecule type" value="Genomic_DNA"/>
</dbReference>
<evidence type="ECO:0000313" key="28">
    <source>
        <dbReference type="Proteomes" id="UP000541735"/>
    </source>
</evidence>
<evidence type="ECO:0000256" key="5">
    <source>
        <dbReference type="ARBA" id="ARBA00022989"/>
    </source>
</evidence>
<keyword evidence="6 7" id="KW-0472">Membrane</keyword>
<dbReference type="Proteomes" id="UP000529446">
    <property type="component" value="Unassembled WGS sequence"/>
</dbReference>
<dbReference type="EMBL" id="JAARYY010000008">
    <property type="protein sequence ID" value="MBC2245123.1"/>
    <property type="molecule type" value="Genomic_DNA"/>
</dbReference>
<keyword evidence="3" id="KW-1003">Cell membrane</keyword>
<dbReference type="Proteomes" id="UP000574104">
    <property type="component" value="Unassembled WGS sequence"/>
</dbReference>
<dbReference type="PANTHER" id="PTHR32309:SF13">
    <property type="entry name" value="FERRIC ENTEROBACTIN TRANSPORT PROTEIN FEPE"/>
    <property type="match status" value="1"/>
</dbReference>
<dbReference type="GO" id="GO:0004713">
    <property type="term" value="F:protein tyrosine kinase activity"/>
    <property type="evidence" value="ECO:0007669"/>
    <property type="project" value="TreeGrafter"/>
</dbReference>
<dbReference type="Proteomes" id="UP000544413">
    <property type="component" value="Unassembled WGS sequence"/>
</dbReference>
<dbReference type="Proteomes" id="UP000541955">
    <property type="component" value="Unassembled WGS sequence"/>
</dbReference>
<dbReference type="EMBL" id="JAARXI010000007">
    <property type="protein sequence ID" value="MBC2117598.1"/>
    <property type="molecule type" value="Genomic_DNA"/>
</dbReference>
<evidence type="ECO:0000256" key="1">
    <source>
        <dbReference type="ARBA" id="ARBA00004651"/>
    </source>
</evidence>
<comment type="similarity">
    <text evidence="2">Belongs to the CpsC/CapA family.</text>
</comment>
<dbReference type="EMBL" id="JAAROL010000001">
    <property type="protein sequence ID" value="MBC1330320.1"/>
    <property type="molecule type" value="Genomic_DNA"/>
</dbReference>
<gene>
    <name evidence="9" type="ORF">EP57_09950</name>
    <name evidence="11" type="ORF">HB759_00030</name>
    <name evidence="10" type="ORF">HB811_00110</name>
    <name evidence="12" type="ORF">HB836_00775</name>
    <name evidence="13" type="ORF">HB902_03395</name>
    <name evidence="14" type="ORF">HB904_01380</name>
    <name evidence="15" type="ORF">HCA46_05830</name>
    <name evidence="16" type="ORF">HCA52_04400</name>
    <name evidence="17" type="ORF">HCA55_13360</name>
    <name evidence="18" type="ORF">HCB06_13285</name>
    <name evidence="22" type="ORF">HCB25_13655</name>
    <name evidence="19" type="ORF">HCB26_00110</name>
    <name evidence="20" type="ORF">HCB27_07335</name>
    <name evidence="21" type="ORF">HCB35_03470</name>
</gene>
<evidence type="ECO:0000313" key="24">
    <source>
        <dbReference type="Proteomes" id="UP000519573"/>
    </source>
</evidence>
<dbReference type="Proteomes" id="UP000539064">
    <property type="component" value="Unassembled WGS sequence"/>
</dbReference>
<dbReference type="Proteomes" id="UP000543379">
    <property type="component" value="Unassembled WGS sequence"/>
</dbReference>
<evidence type="ECO:0000313" key="22">
    <source>
        <dbReference type="EMBL" id="MBC2245123.1"/>
    </source>
</evidence>
<dbReference type="EMBL" id="JAARYH010000001">
    <property type="protein sequence ID" value="MBC2164970.1"/>
    <property type="molecule type" value="Genomic_DNA"/>
</dbReference>
<evidence type="ECO:0000313" key="26">
    <source>
        <dbReference type="Proteomes" id="UP000532866"/>
    </source>
</evidence>
<evidence type="ECO:0000313" key="34">
    <source>
        <dbReference type="Proteomes" id="UP000550367"/>
    </source>
</evidence>
<evidence type="ECO:0000313" key="29">
    <source>
        <dbReference type="Proteomes" id="UP000541955"/>
    </source>
</evidence>
<sequence length="220" mass="24462">MKQGMKTKQILRSFKKSWYWLVIVPAILIMLTFGIEKFWITPNYTTSTQVLVTTVTSKNEVQASDNVRSSIQLSDTYSTTIGSARTMQEVIDKYDLNMTPEELTKKVTVKGNVNSLVFTITVVDSNPEQAEIIANGIASVVQSDFPELFSGTKMINLEKASKPVAVSSLTKYILAAGFGLGIALVIVLYRASYDNIIRQRESFDDMGLRFLGDIPLIEGE</sequence>
<evidence type="ECO:0000256" key="7">
    <source>
        <dbReference type="SAM" id="Phobius"/>
    </source>
</evidence>
<evidence type="ECO:0000313" key="20">
    <source>
        <dbReference type="EMBL" id="MBC2176422.1"/>
    </source>
</evidence>
<dbReference type="InterPro" id="IPR050445">
    <property type="entry name" value="Bact_polysacc_biosynth/exp"/>
</dbReference>
<feature type="transmembrane region" description="Helical" evidence="7">
    <location>
        <begin position="20"/>
        <end position="40"/>
    </location>
</feature>
<dbReference type="EMBL" id="JAARRW010000001">
    <property type="protein sequence ID" value="MBC1561105.1"/>
    <property type="molecule type" value="Genomic_DNA"/>
</dbReference>
<dbReference type="Pfam" id="PF02706">
    <property type="entry name" value="Wzz"/>
    <property type="match status" value="1"/>
</dbReference>
<name>A0A099W5Z5_9LIST</name>
<keyword evidence="5 7" id="KW-1133">Transmembrane helix</keyword>
<evidence type="ECO:0000313" key="33">
    <source>
        <dbReference type="Proteomes" id="UP000548082"/>
    </source>
</evidence>
<dbReference type="EMBL" id="JAARVD010000007">
    <property type="protein sequence ID" value="MBC1797721.1"/>
    <property type="molecule type" value="Genomic_DNA"/>
</dbReference>
<evidence type="ECO:0000313" key="36">
    <source>
        <dbReference type="Proteomes" id="UP000574104"/>
    </source>
</evidence>
<evidence type="ECO:0000313" key="16">
    <source>
        <dbReference type="EMBL" id="MBC1792653.1"/>
    </source>
</evidence>
<evidence type="ECO:0000313" key="30">
    <source>
        <dbReference type="Proteomes" id="UP000543379"/>
    </source>
</evidence>
<evidence type="ECO:0000313" key="10">
    <source>
        <dbReference type="EMBL" id="MBC1315157.1"/>
    </source>
</evidence>
<dbReference type="Proteomes" id="UP000548082">
    <property type="component" value="Unassembled WGS sequence"/>
</dbReference>
<evidence type="ECO:0000313" key="15">
    <source>
        <dbReference type="EMBL" id="MBC1778355.1"/>
    </source>
</evidence>
<evidence type="ECO:0000313" key="11">
    <source>
        <dbReference type="EMBL" id="MBC1330320.1"/>
    </source>
</evidence>
<evidence type="ECO:0000256" key="4">
    <source>
        <dbReference type="ARBA" id="ARBA00022692"/>
    </source>
</evidence>
<dbReference type="Proteomes" id="UP000553016">
    <property type="component" value="Unassembled WGS sequence"/>
</dbReference>
<proteinExistence type="inferred from homology"/>
<dbReference type="EMBL" id="JAARYD010000003">
    <property type="protein sequence ID" value="MBC2176422.1"/>
    <property type="molecule type" value="Genomic_DNA"/>
</dbReference>
<dbReference type="GO" id="GO:0005886">
    <property type="term" value="C:plasma membrane"/>
    <property type="evidence" value="ECO:0007669"/>
    <property type="project" value="UniProtKB-SubCell"/>
</dbReference>
<evidence type="ECO:0000313" key="12">
    <source>
        <dbReference type="EMBL" id="MBC1400109.1"/>
    </source>
</evidence>
<dbReference type="Proteomes" id="UP000550367">
    <property type="component" value="Unassembled WGS sequence"/>
</dbReference>
<dbReference type="RefSeq" id="WP_036086256.1">
    <property type="nucleotide sequence ID" value="NZ_CBCSHQ010000002.1"/>
</dbReference>
<dbReference type="OrthoDB" id="2365115at2"/>
<evidence type="ECO:0000313" key="19">
    <source>
        <dbReference type="EMBL" id="MBC2164970.1"/>
    </source>
</evidence>
<dbReference type="GeneID" id="58717693"/>